<dbReference type="SUPFAM" id="SSF57850">
    <property type="entry name" value="RING/U-box"/>
    <property type="match status" value="1"/>
</dbReference>
<protein>
    <recommendedName>
        <fullName evidence="4">ATP-dependent DNA helicase</fullName>
        <ecNumber evidence="4">5.6.2.3</ecNumber>
    </recommendedName>
</protein>
<feature type="region of interest" description="Disordered" evidence="5">
    <location>
        <begin position="598"/>
        <end position="631"/>
    </location>
</feature>
<evidence type="ECO:0000313" key="10">
    <source>
        <dbReference type="Proteomes" id="UP001620626"/>
    </source>
</evidence>
<reference evidence="9 10" key="1">
    <citation type="submission" date="2024-10" db="EMBL/GenBank/DDBJ databases">
        <authorList>
            <person name="Kim D."/>
        </authorList>
    </citation>
    <scope>NUCLEOTIDE SEQUENCE [LARGE SCALE GENOMIC DNA]</scope>
    <source>
        <strain evidence="9">BH-2024</strain>
    </source>
</reference>
<accession>A0ABD2L5Z3</accession>
<keyword evidence="4" id="KW-0547">Nucleotide-binding</keyword>
<dbReference type="InterPro" id="IPR013083">
    <property type="entry name" value="Znf_RING/FYVE/PHD"/>
</dbReference>
<keyword evidence="4" id="KW-0233">DNA recombination</keyword>
<feature type="domain" description="Macro" evidence="8">
    <location>
        <begin position="2289"/>
        <end position="2486"/>
    </location>
</feature>
<feature type="region of interest" description="Disordered" evidence="5">
    <location>
        <begin position="2843"/>
        <end position="2863"/>
    </location>
</feature>
<dbReference type="PANTHER" id="PTHR10492:SF57">
    <property type="entry name" value="ATP-DEPENDENT DNA HELICASE"/>
    <property type="match status" value="1"/>
</dbReference>
<dbReference type="PANTHER" id="PTHR10492">
    <property type="match status" value="1"/>
</dbReference>
<feature type="region of interest" description="Disordered" evidence="5">
    <location>
        <begin position="370"/>
        <end position="395"/>
    </location>
</feature>
<dbReference type="SUPFAM" id="SSF52540">
    <property type="entry name" value="P-loop containing nucleoside triphosphate hydrolases"/>
    <property type="match status" value="2"/>
</dbReference>
<feature type="region of interest" description="Disordered" evidence="5">
    <location>
        <begin position="3097"/>
        <end position="3180"/>
    </location>
</feature>
<evidence type="ECO:0000259" key="7">
    <source>
        <dbReference type="PROSITE" id="PS50802"/>
    </source>
</evidence>
<name>A0ABD2L5Z3_9BILA</name>
<dbReference type="EC" id="5.6.2.3" evidence="4"/>
<dbReference type="Gene3D" id="3.90.70.80">
    <property type="match status" value="1"/>
</dbReference>
<feature type="compositionally biased region" description="Low complexity" evidence="5">
    <location>
        <begin position="2498"/>
        <end position="2529"/>
    </location>
</feature>
<dbReference type="PROSITE" id="PS51154">
    <property type="entry name" value="MACRO"/>
    <property type="match status" value="1"/>
</dbReference>
<dbReference type="InterPro" id="IPR025476">
    <property type="entry name" value="Helitron_helicase-like"/>
</dbReference>
<evidence type="ECO:0000256" key="2">
    <source>
        <dbReference type="ARBA" id="ARBA00022833"/>
    </source>
</evidence>
<dbReference type="SUPFAM" id="SSF52949">
    <property type="entry name" value="Macro domain-like"/>
    <property type="match status" value="1"/>
</dbReference>
<dbReference type="GO" id="GO:0043139">
    <property type="term" value="F:5'-3' DNA helicase activity"/>
    <property type="evidence" value="ECO:0007669"/>
    <property type="project" value="UniProtKB-EC"/>
</dbReference>
<feature type="domain" description="OTU" evidence="7">
    <location>
        <begin position="2596"/>
        <end position="2791"/>
    </location>
</feature>
<dbReference type="InterPro" id="IPR002589">
    <property type="entry name" value="Macro_dom"/>
</dbReference>
<evidence type="ECO:0000259" key="8">
    <source>
        <dbReference type="PROSITE" id="PS51154"/>
    </source>
</evidence>
<keyword evidence="2" id="KW-0862">Zinc</keyword>
<evidence type="ECO:0000256" key="3">
    <source>
        <dbReference type="PROSITE-ProRule" id="PRU00175"/>
    </source>
</evidence>
<dbReference type="GO" id="GO:0005524">
    <property type="term" value="F:ATP binding"/>
    <property type="evidence" value="ECO:0007669"/>
    <property type="project" value="UniProtKB-KW"/>
</dbReference>
<dbReference type="CDD" id="cd22744">
    <property type="entry name" value="OTU"/>
    <property type="match status" value="1"/>
</dbReference>
<dbReference type="Proteomes" id="UP001620626">
    <property type="component" value="Unassembled WGS sequence"/>
</dbReference>
<dbReference type="Gene3D" id="3.40.50.300">
    <property type="entry name" value="P-loop containing nucleotide triphosphate hydrolases"/>
    <property type="match status" value="1"/>
</dbReference>
<dbReference type="PROSITE" id="PS50089">
    <property type="entry name" value="ZF_RING_2"/>
    <property type="match status" value="1"/>
</dbReference>
<gene>
    <name evidence="9" type="ORF">niasHT_011775</name>
</gene>
<evidence type="ECO:0000259" key="6">
    <source>
        <dbReference type="PROSITE" id="PS50089"/>
    </source>
</evidence>
<feature type="region of interest" description="Disordered" evidence="5">
    <location>
        <begin position="463"/>
        <end position="489"/>
    </location>
</feature>
<dbReference type="EMBL" id="JBICBT010000542">
    <property type="protein sequence ID" value="KAL3110337.1"/>
    <property type="molecule type" value="Genomic_DNA"/>
</dbReference>
<feature type="region of interest" description="Disordered" evidence="5">
    <location>
        <begin position="3358"/>
        <end position="3412"/>
    </location>
</feature>
<proteinExistence type="inferred from homology"/>
<comment type="catalytic activity">
    <reaction evidence="4">
        <text>ATP + H2O = ADP + phosphate + H(+)</text>
        <dbReference type="Rhea" id="RHEA:13065"/>
        <dbReference type="ChEBI" id="CHEBI:15377"/>
        <dbReference type="ChEBI" id="CHEBI:15378"/>
        <dbReference type="ChEBI" id="CHEBI:30616"/>
        <dbReference type="ChEBI" id="CHEBI:43474"/>
        <dbReference type="ChEBI" id="CHEBI:456216"/>
        <dbReference type="EC" id="5.6.2.3"/>
    </reaction>
</comment>
<dbReference type="Gene3D" id="3.40.220.10">
    <property type="entry name" value="Leucine Aminopeptidase, subunit E, domain 1"/>
    <property type="match status" value="1"/>
</dbReference>
<feature type="region of interest" description="Disordered" evidence="5">
    <location>
        <begin position="3331"/>
        <end position="3350"/>
    </location>
</feature>
<feature type="domain" description="RING-type" evidence="6">
    <location>
        <begin position="3514"/>
        <end position="3559"/>
    </location>
</feature>
<keyword evidence="1 3" id="KW-0479">Metal-binding</keyword>
<feature type="compositionally biased region" description="Low complexity" evidence="5">
    <location>
        <begin position="2847"/>
        <end position="2862"/>
    </location>
</feature>
<comment type="caution">
    <text evidence="9">The sequence shown here is derived from an EMBL/GenBank/DDBJ whole genome shotgun (WGS) entry which is preliminary data.</text>
</comment>
<dbReference type="GO" id="GO:0006281">
    <property type="term" value="P:DNA repair"/>
    <property type="evidence" value="ECO:0007669"/>
    <property type="project" value="UniProtKB-KW"/>
</dbReference>
<dbReference type="SMART" id="SM00506">
    <property type="entry name" value="A1pp"/>
    <property type="match status" value="1"/>
</dbReference>
<dbReference type="PROSITE" id="PS50802">
    <property type="entry name" value="OTU"/>
    <property type="match status" value="1"/>
</dbReference>
<feature type="compositionally biased region" description="Basic and acidic residues" evidence="5">
    <location>
        <begin position="2572"/>
        <end position="2582"/>
    </location>
</feature>
<dbReference type="GO" id="GO:0008270">
    <property type="term" value="F:zinc ion binding"/>
    <property type="evidence" value="ECO:0007669"/>
    <property type="project" value="UniProtKB-KW"/>
</dbReference>
<feature type="region of interest" description="Disordered" evidence="5">
    <location>
        <begin position="1"/>
        <end position="54"/>
    </location>
</feature>
<evidence type="ECO:0000256" key="5">
    <source>
        <dbReference type="SAM" id="MobiDB-lite"/>
    </source>
</evidence>
<keyword evidence="4" id="KW-0067">ATP-binding</keyword>
<keyword evidence="4" id="KW-0347">Helicase</keyword>
<keyword evidence="10" id="KW-1185">Reference proteome</keyword>
<keyword evidence="4" id="KW-0227">DNA damage</keyword>
<dbReference type="Gene3D" id="3.30.40.10">
    <property type="entry name" value="Zinc/RING finger domain, C3HC4 (zinc finger)"/>
    <property type="match status" value="1"/>
</dbReference>
<keyword evidence="4" id="KW-0234">DNA repair</keyword>
<keyword evidence="4" id="KW-0378">Hydrolase</keyword>
<dbReference type="GO" id="GO:0016787">
    <property type="term" value="F:hydrolase activity"/>
    <property type="evidence" value="ECO:0007669"/>
    <property type="project" value="UniProtKB-KW"/>
</dbReference>
<evidence type="ECO:0000313" key="9">
    <source>
        <dbReference type="EMBL" id="KAL3110337.1"/>
    </source>
</evidence>
<comment type="similarity">
    <text evidence="4">Belongs to the helicase family.</text>
</comment>
<dbReference type="InterPro" id="IPR027417">
    <property type="entry name" value="P-loop_NTPase"/>
</dbReference>
<dbReference type="Pfam" id="PF01661">
    <property type="entry name" value="Macro"/>
    <property type="match status" value="1"/>
</dbReference>
<feature type="region of interest" description="Disordered" evidence="5">
    <location>
        <begin position="2488"/>
        <end position="2589"/>
    </location>
</feature>
<organism evidence="9 10">
    <name type="scientific">Heterodera trifolii</name>
    <dbReference type="NCBI Taxonomy" id="157864"/>
    <lineage>
        <taxon>Eukaryota</taxon>
        <taxon>Metazoa</taxon>
        <taxon>Ecdysozoa</taxon>
        <taxon>Nematoda</taxon>
        <taxon>Chromadorea</taxon>
        <taxon>Rhabditida</taxon>
        <taxon>Tylenchina</taxon>
        <taxon>Tylenchomorpha</taxon>
        <taxon>Tylenchoidea</taxon>
        <taxon>Heteroderidae</taxon>
        <taxon>Heteroderinae</taxon>
        <taxon>Heterodera</taxon>
    </lineage>
</organism>
<dbReference type="Pfam" id="PF02338">
    <property type="entry name" value="OTU"/>
    <property type="match status" value="1"/>
</dbReference>
<comment type="cofactor">
    <cofactor evidence="4">
        <name>Mg(2+)</name>
        <dbReference type="ChEBI" id="CHEBI:18420"/>
    </cofactor>
</comment>
<keyword evidence="1 3" id="KW-0863">Zinc-finger</keyword>
<dbReference type="CDD" id="cd16448">
    <property type="entry name" value="RING-H2"/>
    <property type="match status" value="1"/>
</dbReference>
<dbReference type="InterPro" id="IPR043472">
    <property type="entry name" value="Macro_dom-like"/>
</dbReference>
<feature type="compositionally biased region" description="Polar residues" evidence="5">
    <location>
        <begin position="463"/>
        <end position="477"/>
    </location>
</feature>
<dbReference type="InterPro" id="IPR049163">
    <property type="entry name" value="Pif1-like_2B_dom"/>
</dbReference>
<dbReference type="Pfam" id="PF13639">
    <property type="entry name" value="zf-RING_2"/>
    <property type="match status" value="1"/>
</dbReference>
<feature type="compositionally biased region" description="Polar residues" evidence="5">
    <location>
        <begin position="2549"/>
        <end position="2559"/>
    </location>
</feature>
<dbReference type="Pfam" id="PF21530">
    <property type="entry name" value="Pif1_2B_dom"/>
    <property type="match status" value="1"/>
</dbReference>
<dbReference type="Pfam" id="PF05970">
    <property type="entry name" value="PIF1"/>
    <property type="match status" value="1"/>
</dbReference>
<dbReference type="InterPro" id="IPR010285">
    <property type="entry name" value="DNA_helicase_pif1-like_DEAD"/>
</dbReference>
<dbReference type="InterPro" id="IPR003323">
    <property type="entry name" value="OTU_dom"/>
</dbReference>
<feature type="region of interest" description="Disordered" evidence="5">
    <location>
        <begin position="2231"/>
        <end position="2293"/>
    </location>
</feature>
<dbReference type="Pfam" id="PF14214">
    <property type="entry name" value="Helitron_like_N"/>
    <property type="match status" value="1"/>
</dbReference>
<dbReference type="GO" id="GO:0006310">
    <property type="term" value="P:DNA recombination"/>
    <property type="evidence" value="ECO:0007669"/>
    <property type="project" value="UniProtKB-KW"/>
</dbReference>
<evidence type="ECO:0000256" key="1">
    <source>
        <dbReference type="ARBA" id="ARBA00022771"/>
    </source>
</evidence>
<sequence>MTQKTRFVPAKDESTGFIYPKRGTQRERSPSPCGGVRVTPSPERLARPSGVEVPPNTDLTVFKKPIPGRIWDDDRRKRNELLSAYSFGQDRAIAAQLRRLISEMKVFAEEAKKNVSHSRGVGIEVQGKVRDPWPFARFDGWLSTGKKHEMQRKGLEGMYLDAHFDRKLSKKERNQRILAQRYGPIVGLAPVKETNLANEGAKKMPLRCEKKKNEWMIVENGKPVPAKALKIVAETIITPIGYSPIKTVSKPALRSAQPYLAESIKKMETSYAFVNKKTVTGGSANSEKCLPWITSNAWAGINCAEKEFEDRSWQSDLIRAVLLMKDYVFRGNKHSLVFLKRLIKEMFQCNRTEWKLNGTLPTKDNLASLINQRGGGRTEDENRQKQQQHHLSNQSGVNKEIQHDFLLRKFNQCPNDREQAYTAIRVEFGDAVVDRKQLYRWWTNFVRGTSSIRPIGNDANSMRSVDSISDEGTSNDIETNETEDPTEQNHYFGMTQDQMKDLGISAAKRDLTQFKIGDKCAFEKCSNNVNEEIGFAILDCGHKCHWEYEYATWPYCVIATTNVTAVGVKPRGIIGGRPRSDDQLKSPRLSSRISNASIDSILMPPPSSLAPRRSSRVRRTPSTLSHQSLSMTPSHTPITNQCVNVAQTTHFGLGCAAKSSKHMPKYYNTLGKGKSKCPHCAALLFNSKATGSAAFSKCCAKGRVDLPARYTALQERPACYEALFNNKDSMTLRKQKHLMEHVLAYNNTLSFGHVITQRSEEEFFRIVKCNNMIQYVLWDYNPPDGSLPLLHGQLFTIPPTQAHERLGEIAEQFELNGDLLYELHGMLRNLHPMAKLYETAAETFNQQPADERVNLRMLVVGTNKRGQERTLKEDEAQPIDVQLPPDHMLKQIHPGRLQVETEAGSHLVAQFFVDSGQNVLPNMDYEVVLFGRQGTGQLHLKWWRREIDPANFPLMFPKGQFGFEDGLPLKMKEGEKFDPKQNVISIKDDNKALDDKDELGEDEEFLGVYERVFRPRDRVSRNQFFRYMAQIRSTDFCVGHHWLWQWGKLAQLHSITANNRMEAERVQYMKRLLGKKKLITPASIMNMLEKYRDGQGLTGEIGRVIMTDEHFRGSRQFYQKEFANCMTICREIGKPDLLITLTMDPECQEFALLLPKDNNGQQQQWYDRPDIVTRLFIDKLAELKRDLTVRMVMGPLKGWFYAVEHQKRGMPHVHICLILDWEAMRVGGKIRTPEDYIDEYICAEIPPKPDESSRDEHLQRHLYTTVTTKNIHTCAENRCLVDGKCIKHFPKPYEYDNVYSENAYPRYRRRPPPPSAEEAQQNPEHFGRVFEYKDRYGKLIKKDNAHVVAYNPFLSAKYRSHVNVEFVAGDGCVKYLCKYVMKGADMAFIKISGQEGTLAYDEYHQLRLARYITSMEAVMSMWGTPLVQRSHIVDELDVHGPEGHRIAVDQGFDDEEERAGALVEAAEKEEERRKTGEERKTQLTAYFAFNKQRSSTDGPLHLTYATAYKKLRYDKYNRRWQPYVIGALEGQKLCRLKTVSPTNMDLLAIRLLLLVVEDPTSWEDLRRHNGTIHRTFVEAAQAKGLLNDNELWMRTIREAFGTKKRPKQCIRWLAVFFATANLSKPIELFDYVMEISNTWLTVWSLNNATPEAKRQYVLRALEWFLLANGVHPDADEREDGTFQSACEKIGLPRPEGVQLTKDDYIQLVFFRDDLVNARLPEELRADNANSSMRKRYADIYAADPKPNNEQQLLVDAVFDGVTAANKLRKGDAEDKDLNTPRLFMVTGEGGAGKTFTYNKIIAKVKAAGFNFLPMATTGIAAELLYEGQTVHKRLCRQRHIDASTPLNVDLESNFAEMLRRIDGMIIDEISMQNRDVLEYVDRLLRFVVPTELLKSLPFGGKAVVIGGDWKQLTPVVPGGGHLDQYNASVKNSALFKHFTTHRLVTNHRLQSGQQQYRDFLRRVGTGAINDIQQRVKLPKSIVEPDRDALLQFVFPQELLDKPLENWQRLAERAILCPLNKETFELNTKIMDMISAGNKNDNNDRIYTAITVPIVDDADALQLENIAANINHENLLRQTPPGIPQHQLRVKVGAVMMVTNNISVEEGLCNGTRVQVLKLYENIIRCKILTGTHRGDEHDLHKARFQFGGDPKALHEGPIRCERIQFPLRPGRQTLSHVGVLLDKSQCFSHGQLYTALSRVREDANIRVCTKNTGRRVKNIVMLELLDKEDLDIATMGPPDDPNDPYPRGPPPDHDSDDDDDDGKGPPKPPTSAFKTPTTRSRRPSSPDEPLSAEITLDNLRKIKIVMGDITKQRADMLVSDKRGNTDNAILRACEPNSEGLQQQLKTIRQTIQGRVPDGYVAVTPTYGNLTEKAKFIAHVTTPNCKGRDHTADDIQSLQQCYTKSLQELINELKMQDGQQTQTIAFPPLGTGERGIPRDIAARAAFDALLSWLAQNPSDAKKIGEIRLVPFDRPDERLYKIQWQKIKRKISERKSTKGSRASSVASSCRSLSPVSSLTATTPPKPAANTPHITPTTKDTQAKKHLAIDSQPGSSHRSSGESVAVVPAPAPKVQQEKPTAKNEQHATATTSSTTASKAFLMRAEPDGNCFFNAVCLTLFGSESHADQLRKRMCAFLRTILADQRLFLRQNLNYNTRERFLTRIDRMLLHGNNERITTLDEYAGRREQDRNWAQINDSMLLAMLLQRPIVIVTTTLMQHEIEQQMPQWNDNRQHLFVYFPDGEMRQSLRNVPVDQLQNFTMVQDVGTHVDRRPVNNAIVLYYNGLNHFDTVTFAPRSSAERAGNEVVYDDNYVPAALTPAAVVGSPAQPQPTTTAQPSRQVLDSGPLKMAKQQPASQQTAAAPPAEIIRRGNKLEIQSESPRKTLLLAAKHAMAMNTSMLKENISEAEKAKKQQLLQQCTESIHRLSEHIRAATDAEFKVKQQQAIFESIRQTPVSSDSAALHKSFDKLRKPLEELYNAIRDYLMLWQALCQIDSAKSSLATLKDWQDDFEFCSDRLQTLGEQWKEADDKFEDKFSKVYNDCKNFNSPKKKGSSFFSPLKSLPKFMKSKKDGQDQQHLDALLTALWRILYEKKEEIENEMKNKRTVRNSQTATRRRQLDEPTRRRTSASPSKIRASDANVERAKKAAAAAESRFSTPAKMSQAEKAQLQREQQEQKRNEEARKQMKAKLNIVKQHLQKQIDRQNNLAVRNLQWDREAKMEQRIKQRYREFLAMVDEEFDAAVQQGATSEFEKFLNSDAAIRSLCEELLEAAGQDADADVEEVMAQHQAVIERQARALTEQQYWRDFMFQPSGEPTAEQALRPTELEKRIQRYNREHEQQERRLSEERQEQREAEMLEKKMRRIKLEQPKSQQHLAKDSTRKRTQHQAQIATPTKAETKKNDKVGAQPSPMNAQTKHQHAISRLYFTEATAEPEHDAPASSVLTTEHHITVIQPDPEAIRAREIIDQRLNIQEADYVEDVHCGSDDKAPGPHPNFNAIHLEIVSSKKEEKWRDNNEMCGVCTEPLLRGDLVTELPCDKNVKHIFHTICLRRSLTINRTCPKCRRPVNISENIWPTKDSHSQSYKDYFAEQSRSATSARPPDDDFVIRAWRVYEDLRRGQRDAYGSVIRQQLAPRIAFQLVINQIREGSLDAFGERQLVWDISDPRNDKEQGLHICETLLKERMEEDEKEEKEKKEKKYLEF</sequence>
<dbReference type="InterPro" id="IPR001841">
    <property type="entry name" value="Znf_RING"/>
</dbReference>
<evidence type="ECO:0000256" key="4">
    <source>
        <dbReference type="RuleBase" id="RU363044"/>
    </source>
</evidence>
<feature type="compositionally biased region" description="Basic and acidic residues" evidence="5">
    <location>
        <begin position="3164"/>
        <end position="3180"/>
    </location>
</feature>